<dbReference type="RefSeq" id="WP_192751015.1">
    <property type="nucleotide sequence ID" value="NZ_BAABJL010000151.1"/>
</dbReference>
<reference evidence="2" key="1">
    <citation type="submission" date="2020-10" db="EMBL/GenBank/DDBJ databases">
        <title>Sequencing the genomes of 1000 actinobacteria strains.</title>
        <authorList>
            <person name="Klenk H.-P."/>
        </authorList>
    </citation>
    <scope>NUCLEOTIDE SEQUENCE</scope>
    <source>
        <strain evidence="2">DSM 45354</strain>
    </source>
</reference>
<comment type="caution">
    <text evidence="2">The sequence shown here is derived from an EMBL/GenBank/DDBJ whole genome shotgun (WGS) entry which is preliminary data.</text>
</comment>
<keyword evidence="1" id="KW-1133">Transmembrane helix</keyword>
<feature type="transmembrane region" description="Helical" evidence="1">
    <location>
        <begin position="84"/>
        <end position="106"/>
    </location>
</feature>
<feature type="transmembrane region" description="Helical" evidence="1">
    <location>
        <begin position="186"/>
        <end position="205"/>
    </location>
</feature>
<dbReference type="Proteomes" id="UP000638648">
    <property type="component" value="Unassembled WGS sequence"/>
</dbReference>
<evidence type="ECO:0000256" key="1">
    <source>
        <dbReference type="SAM" id="Phobius"/>
    </source>
</evidence>
<dbReference type="AlphaFoldDB" id="A0A927MYE5"/>
<accession>A0A927MYE5</accession>
<proteinExistence type="predicted"/>
<keyword evidence="3" id="KW-1185">Reference proteome</keyword>
<keyword evidence="1" id="KW-0812">Transmembrane</keyword>
<protein>
    <recommendedName>
        <fullName evidence="4">DUF624 domain-containing protein</fullName>
    </recommendedName>
</protein>
<organism evidence="2 3">
    <name type="scientific">Actinopolymorpha pittospori</name>
    <dbReference type="NCBI Taxonomy" id="648752"/>
    <lineage>
        <taxon>Bacteria</taxon>
        <taxon>Bacillati</taxon>
        <taxon>Actinomycetota</taxon>
        <taxon>Actinomycetes</taxon>
        <taxon>Propionibacteriales</taxon>
        <taxon>Actinopolymorphaceae</taxon>
        <taxon>Actinopolymorpha</taxon>
    </lineage>
</organism>
<evidence type="ECO:0008006" key="4">
    <source>
        <dbReference type="Google" id="ProtNLM"/>
    </source>
</evidence>
<dbReference type="EMBL" id="JADBEM010000001">
    <property type="protein sequence ID" value="MBE1607003.1"/>
    <property type="molecule type" value="Genomic_DNA"/>
</dbReference>
<feature type="transmembrane region" description="Helical" evidence="1">
    <location>
        <begin position="161"/>
        <end position="180"/>
    </location>
</feature>
<keyword evidence="1" id="KW-0472">Membrane</keyword>
<gene>
    <name evidence="2" type="ORF">HEB94_003851</name>
</gene>
<feature type="transmembrane region" description="Helical" evidence="1">
    <location>
        <begin position="12"/>
        <end position="33"/>
    </location>
</feature>
<name>A0A927MYE5_9ACTN</name>
<feature type="transmembrane region" description="Helical" evidence="1">
    <location>
        <begin position="118"/>
        <end position="140"/>
    </location>
</feature>
<evidence type="ECO:0000313" key="2">
    <source>
        <dbReference type="EMBL" id="MBE1607003.1"/>
    </source>
</evidence>
<evidence type="ECO:0000313" key="3">
    <source>
        <dbReference type="Proteomes" id="UP000638648"/>
    </source>
</evidence>
<sequence length="216" mass="23020">MRRAVRSAWTSLPLYLLGSLVVASALAVTMWMAPGVNLLSLMSLCYLVTPLMAPMIRATQVLATSDDTFRLRDYVATLPTGWSVTVRLASPIVGVLALTAVAFTAWRSSGHDLFLVPLGVGASITVVGVLGFLMAFPLALEDRRRSFGYLWIHGLHLAARGIVPTVAIVATMGLGLWLLLNVSAGLLVVLPGAIAVVWTVAFLTAQSRSHLTTTAH</sequence>